<evidence type="ECO:0000259" key="2">
    <source>
        <dbReference type="Pfam" id="PF13386"/>
    </source>
</evidence>
<dbReference type="RefSeq" id="WP_134237581.1">
    <property type="nucleotide sequence ID" value="NZ_CP155620.1"/>
</dbReference>
<feature type="transmembrane region" description="Helical" evidence="1">
    <location>
        <begin position="53"/>
        <end position="73"/>
    </location>
</feature>
<dbReference type="Pfam" id="PF13386">
    <property type="entry name" value="DsbD_2"/>
    <property type="match status" value="1"/>
</dbReference>
<proteinExistence type="predicted"/>
<dbReference type="PANTHER" id="PTHR42208:SF1">
    <property type="entry name" value="HEAVY METAL TRANSPORTER"/>
    <property type="match status" value="1"/>
</dbReference>
<keyword evidence="1" id="KW-0812">Transmembrane</keyword>
<feature type="domain" description="Urease accessory protein UreH-like transmembrane" evidence="2">
    <location>
        <begin position="8"/>
        <end position="209"/>
    </location>
</feature>
<organism evidence="3">
    <name type="scientific">Campylobacter sp. CCS1377</name>
    <dbReference type="NCBI Taxonomy" id="3158229"/>
    <lineage>
        <taxon>Bacteria</taxon>
        <taxon>Pseudomonadati</taxon>
        <taxon>Campylobacterota</taxon>
        <taxon>Epsilonproteobacteria</taxon>
        <taxon>Campylobacterales</taxon>
        <taxon>Campylobacteraceae</taxon>
        <taxon>Campylobacter</taxon>
    </lineage>
</organism>
<evidence type="ECO:0000313" key="3">
    <source>
        <dbReference type="EMBL" id="XBJ29505.1"/>
    </source>
</evidence>
<dbReference type="InterPro" id="IPR039447">
    <property type="entry name" value="UreH-like_TM_dom"/>
</dbReference>
<dbReference type="EMBL" id="CP155620">
    <property type="protein sequence ID" value="XBJ29505.1"/>
    <property type="molecule type" value="Genomic_DNA"/>
</dbReference>
<accession>A0AAU7E7N7</accession>
<keyword evidence="1" id="KW-0472">Membrane</keyword>
<dbReference type="PANTHER" id="PTHR42208">
    <property type="entry name" value="HEAVY METAL TRANSPORTER-RELATED"/>
    <property type="match status" value="1"/>
</dbReference>
<feature type="transmembrane region" description="Helical" evidence="1">
    <location>
        <begin position="127"/>
        <end position="150"/>
    </location>
</feature>
<feature type="transmembrane region" description="Helical" evidence="1">
    <location>
        <begin position="79"/>
        <end position="97"/>
    </location>
</feature>
<evidence type="ECO:0000256" key="1">
    <source>
        <dbReference type="SAM" id="Phobius"/>
    </source>
</evidence>
<keyword evidence="1" id="KW-1133">Transmembrane helix</keyword>
<feature type="transmembrane region" description="Helical" evidence="1">
    <location>
        <begin position="198"/>
        <end position="217"/>
    </location>
</feature>
<dbReference type="AlphaFoldDB" id="A0AAU7E7N7"/>
<name>A0AAU7E7N7_9BACT</name>
<sequence>MSLDILTIISTALLSSFGHCYSMCGGFALAFNRSNSGAKNLFLLNLSYHSARILAYVCLGILFGIFGGLLAFTPLTKSLLMFVLGLFMIILAFSLFFRTKLLYALENNFIFDFYIKKIMKKYIKFKGFKAAFILGFLNGFVPCGLVYFFLASAMSRANVYEAVLIMLVFGVSTLPAMMLLSSLIEMINMTYKKIFNNLSYIIILLYGFYLCYLGFLYL</sequence>
<protein>
    <submittedName>
        <fullName evidence="3">Sulfite exporter TauE/SafE family protein</fullName>
    </submittedName>
</protein>
<gene>
    <name evidence="3" type="ORF">AAH949_01340</name>
</gene>
<feature type="transmembrane region" description="Helical" evidence="1">
    <location>
        <begin position="162"/>
        <end position="186"/>
    </location>
</feature>
<reference evidence="3" key="1">
    <citation type="submission" date="2024-05" db="EMBL/GenBank/DDBJ databases">
        <title>Campylobacter coli isolated from environmental waters in Slovenia.</title>
        <authorList>
            <person name="Zautner A.E."/>
            <person name="Bunk B."/>
            <person name="Riedel T."/>
            <person name="Sproeer C."/>
        </authorList>
    </citation>
    <scope>NUCLEOTIDE SEQUENCE</scope>
    <source>
        <strain evidence="3">CCS1377</strain>
    </source>
</reference>
<feature type="transmembrane region" description="Helical" evidence="1">
    <location>
        <begin position="6"/>
        <end position="32"/>
    </location>
</feature>